<feature type="signal peptide" evidence="8">
    <location>
        <begin position="1"/>
        <end position="19"/>
    </location>
</feature>
<gene>
    <name evidence="10" type="ORF">ABUW04_00325</name>
</gene>
<dbReference type="PANTHER" id="PTHR14218:SF15">
    <property type="entry name" value="TRIPEPTIDYL-PEPTIDASE 1"/>
    <property type="match status" value="1"/>
</dbReference>
<comment type="cofactor">
    <cofactor evidence="1">
        <name>Ca(2+)</name>
        <dbReference type="ChEBI" id="CHEBI:29108"/>
    </cofactor>
</comment>
<dbReference type="PANTHER" id="PTHR14218">
    <property type="entry name" value="PROTEASE S8 TRIPEPTIDYL PEPTIDASE I CLN2"/>
    <property type="match status" value="1"/>
</dbReference>
<dbReference type="CDD" id="cd11377">
    <property type="entry name" value="Pro-peptidase_S53"/>
    <property type="match status" value="1"/>
</dbReference>
<evidence type="ECO:0000259" key="9">
    <source>
        <dbReference type="PROSITE" id="PS51695"/>
    </source>
</evidence>
<dbReference type="RefSeq" id="WP_380561498.1">
    <property type="nucleotide sequence ID" value="NZ_JBEUKS010000001.1"/>
</dbReference>
<evidence type="ECO:0000256" key="1">
    <source>
        <dbReference type="ARBA" id="ARBA00001913"/>
    </source>
</evidence>
<feature type="chain" id="PRO_5045691054" evidence="8">
    <location>
        <begin position="20"/>
        <end position="664"/>
    </location>
</feature>
<dbReference type="SMART" id="SM00944">
    <property type="entry name" value="Pro-kuma_activ"/>
    <property type="match status" value="1"/>
</dbReference>
<dbReference type="GO" id="GO:0006508">
    <property type="term" value="P:proteolysis"/>
    <property type="evidence" value="ECO:0007669"/>
    <property type="project" value="UniProtKB-KW"/>
</dbReference>
<dbReference type="EMBL" id="JBEUKS010000001">
    <property type="protein sequence ID" value="MFC1436688.1"/>
    <property type="molecule type" value="Genomic_DNA"/>
</dbReference>
<dbReference type="Gene3D" id="3.40.50.200">
    <property type="entry name" value="Peptidase S8/S53 domain"/>
    <property type="match status" value="1"/>
</dbReference>
<evidence type="ECO:0000256" key="6">
    <source>
        <dbReference type="ARBA" id="ARBA00022837"/>
    </source>
</evidence>
<keyword evidence="5" id="KW-0720">Serine protease</keyword>
<evidence type="ECO:0000256" key="3">
    <source>
        <dbReference type="ARBA" id="ARBA00022723"/>
    </source>
</evidence>
<keyword evidence="6" id="KW-0106">Calcium</keyword>
<proteinExistence type="predicted"/>
<keyword evidence="7" id="KW-0865">Zymogen</keyword>
<keyword evidence="8" id="KW-0732">Signal</keyword>
<dbReference type="InterPro" id="IPR023828">
    <property type="entry name" value="Peptidase_S8_Ser-AS"/>
</dbReference>
<accession>A0ABV6XEK2</accession>
<reference evidence="10 11" key="1">
    <citation type="submission" date="2024-06" db="EMBL/GenBank/DDBJ databases">
        <authorList>
            <person name="Lee S.D."/>
        </authorList>
    </citation>
    <scope>NUCLEOTIDE SEQUENCE [LARGE SCALE GENOMIC DNA]</scope>
    <source>
        <strain evidence="10 11">N1-10</strain>
    </source>
</reference>
<dbReference type="InterPro" id="IPR036852">
    <property type="entry name" value="Peptidase_S8/S53_dom_sf"/>
</dbReference>
<protein>
    <submittedName>
        <fullName evidence="10">Protease pro-enzyme activation domain-containing protein</fullName>
    </submittedName>
</protein>
<keyword evidence="2 10" id="KW-0645">Protease</keyword>
<dbReference type="InterPro" id="IPR000209">
    <property type="entry name" value="Peptidase_S8/S53_dom"/>
</dbReference>
<sequence length="664" mass="68007">MRGFLQTVAAMAACAAVVASGGVAGASGSGRTASTVALPGSVRAAVGTAVWVGAVPASQRLTVQVWLRPDAARAAASADAVATPGSPEFHRYLSPDAYTARFGPSAAQVGAVVGWLTGRGLTGVQVDGGRDFVSATGPVSAFESAFQVRIGQYQPRDTERGSAGRSPVFTSNDRQVSMPASLAPDVLGVTGLSSASVGSRSTAVSDALVAQSPAAGKPEGKSAGKPATCGQYWAQHVHVLHPAYRGLTRASLPVCGYSAAQLRAAYGATWRDTGRGQRVALTEDESPTAMFQTLTAYARSNRLPLPKRSQFRQVQAGGACTAPSPAGDRAAQSPAVDVEAEMDSEAVYAMAPGADQVMVVGTGCDEDQALLDAASAVLTGDGHRPLASIVSNSWQIPLGDVAPQIVHAIDVRAAAEGVGMYVASGDTPGLTVTDSDPYAVAVGGTTLGVGAARNRVFETGWSDDYGSLDGGRWTDLGVSGGGGGVSDVYRQPTYQKGVVPASMARVRVAKQTVLGRAVPDIAADADPDTGMLTGYTDTDSHGKPGRYRTVASAGTSLATPLVAGLVADAQQGRTLPYGFINPLLYRLAGTRAFHDTLPISTSAPQQNRAAYIAPDDTFTSAGVDVFDVQQRPDTEQVTVKGYDTMTGVGTPNGTAFIAALRRSG</sequence>
<keyword evidence="3" id="KW-0479">Metal-binding</keyword>
<name>A0ABV6XEK2_9ACTN</name>
<keyword evidence="4" id="KW-0378">Hydrolase</keyword>
<dbReference type="Pfam" id="PF00082">
    <property type="entry name" value="Peptidase_S8"/>
    <property type="match status" value="1"/>
</dbReference>
<evidence type="ECO:0000313" key="11">
    <source>
        <dbReference type="Proteomes" id="UP001592581"/>
    </source>
</evidence>
<keyword evidence="11" id="KW-1185">Reference proteome</keyword>
<evidence type="ECO:0000256" key="8">
    <source>
        <dbReference type="SAM" id="SignalP"/>
    </source>
</evidence>
<dbReference type="Pfam" id="PF09286">
    <property type="entry name" value="Pro-kuma_activ"/>
    <property type="match status" value="1"/>
</dbReference>
<dbReference type="PROSITE" id="PS00138">
    <property type="entry name" value="SUBTILASE_SER"/>
    <property type="match status" value="1"/>
</dbReference>
<feature type="domain" description="Peptidase S53" evidence="9">
    <location>
        <begin position="256"/>
        <end position="663"/>
    </location>
</feature>
<dbReference type="SUPFAM" id="SSF54897">
    <property type="entry name" value="Protease propeptides/inhibitors"/>
    <property type="match status" value="1"/>
</dbReference>
<evidence type="ECO:0000256" key="2">
    <source>
        <dbReference type="ARBA" id="ARBA00022670"/>
    </source>
</evidence>
<dbReference type="Proteomes" id="UP001592581">
    <property type="component" value="Unassembled WGS sequence"/>
</dbReference>
<dbReference type="InterPro" id="IPR015366">
    <property type="entry name" value="S53_propep"/>
</dbReference>
<dbReference type="InterPro" id="IPR050819">
    <property type="entry name" value="Tripeptidyl-peptidase_I"/>
</dbReference>
<dbReference type="SUPFAM" id="SSF52743">
    <property type="entry name" value="Subtilisin-like"/>
    <property type="match status" value="1"/>
</dbReference>
<evidence type="ECO:0000256" key="7">
    <source>
        <dbReference type="ARBA" id="ARBA00023145"/>
    </source>
</evidence>
<evidence type="ECO:0000256" key="5">
    <source>
        <dbReference type="ARBA" id="ARBA00022825"/>
    </source>
</evidence>
<evidence type="ECO:0000313" key="10">
    <source>
        <dbReference type="EMBL" id="MFC1436688.1"/>
    </source>
</evidence>
<dbReference type="InterPro" id="IPR030400">
    <property type="entry name" value="Sedolisin_dom"/>
</dbReference>
<dbReference type="PROSITE" id="PS51695">
    <property type="entry name" value="SEDOLISIN"/>
    <property type="match status" value="1"/>
</dbReference>
<comment type="caution">
    <text evidence="10">The sequence shown here is derived from an EMBL/GenBank/DDBJ whole genome shotgun (WGS) entry which is preliminary data.</text>
</comment>
<organism evidence="10 11">
    <name type="scientific">Streptacidiphilus jeojiensis</name>
    <dbReference type="NCBI Taxonomy" id="3229225"/>
    <lineage>
        <taxon>Bacteria</taxon>
        <taxon>Bacillati</taxon>
        <taxon>Actinomycetota</taxon>
        <taxon>Actinomycetes</taxon>
        <taxon>Kitasatosporales</taxon>
        <taxon>Streptomycetaceae</taxon>
        <taxon>Streptacidiphilus</taxon>
    </lineage>
</organism>
<dbReference type="GO" id="GO:0008233">
    <property type="term" value="F:peptidase activity"/>
    <property type="evidence" value="ECO:0007669"/>
    <property type="project" value="UniProtKB-KW"/>
</dbReference>
<evidence type="ECO:0000256" key="4">
    <source>
        <dbReference type="ARBA" id="ARBA00022801"/>
    </source>
</evidence>